<gene>
    <name evidence="1" type="ORF">DCCM_4055</name>
</gene>
<dbReference type="Proteomes" id="UP000239549">
    <property type="component" value="Unassembled WGS sequence"/>
</dbReference>
<reference evidence="2" key="1">
    <citation type="submission" date="2018-02" db="EMBL/GenBank/DDBJ databases">
        <title>Genome sequence of Desulfocucumis palustris strain NAW-5.</title>
        <authorList>
            <person name="Watanabe M."/>
            <person name="Kojima H."/>
            <person name="Fukui M."/>
        </authorList>
    </citation>
    <scope>NUCLEOTIDE SEQUENCE [LARGE SCALE GENOMIC DNA]</scope>
    <source>
        <strain evidence="2">NAW-5</strain>
    </source>
</reference>
<dbReference type="AlphaFoldDB" id="A0A2L2XFC7"/>
<comment type="caution">
    <text evidence="1">The sequence shown here is derived from an EMBL/GenBank/DDBJ whole genome shotgun (WGS) entry which is preliminary data.</text>
</comment>
<sequence length="38" mass="4306">MTKVLEVTEKAIKKLMELMDKDKPTLPVRIKENMSGCG</sequence>
<proteinExistence type="predicted"/>
<dbReference type="EMBL" id="BFAV01000154">
    <property type="protein sequence ID" value="GBF34935.1"/>
    <property type="molecule type" value="Genomic_DNA"/>
</dbReference>
<keyword evidence="2" id="KW-1185">Reference proteome</keyword>
<accession>A0A2L2XFC7</accession>
<organism evidence="1 2">
    <name type="scientific">Desulfocucumis palustris</name>
    <dbReference type="NCBI Taxonomy" id="1898651"/>
    <lineage>
        <taxon>Bacteria</taxon>
        <taxon>Bacillati</taxon>
        <taxon>Bacillota</taxon>
        <taxon>Clostridia</taxon>
        <taxon>Eubacteriales</taxon>
        <taxon>Desulfocucumaceae</taxon>
        <taxon>Desulfocucumis</taxon>
    </lineage>
</organism>
<evidence type="ECO:0000313" key="1">
    <source>
        <dbReference type="EMBL" id="GBF34935.1"/>
    </source>
</evidence>
<name>A0A2L2XFC7_9FIRM</name>
<evidence type="ECO:0000313" key="2">
    <source>
        <dbReference type="Proteomes" id="UP000239549"/>
    </source>
</evidence>
<protein>
    <submittedName>
        <fullName evidence="1">Uncharacterized protein</fullName>
    </submittedName>
</protein>